<dbReference type="SUPFAM" id="SSF82784">
    <property type="entry name" value="OsmC-like"/>
    <property type="match status" value="1"/>
</dbReference>
<dbReference type="Pfam" id="PF02566">
    <property type="entry name" value="OsmC"/>
    <property type="match status" value="1"/>
</dbReference>
<reference evidence="3" key="2">
    <citation type="journal article" date="2014" name="ISME J.">
        <title>Microbial stratification in low pH oxic and suboxic macroscopic growths along an acid mine drainage.</title>
        <authorList>
            <person name="Mendez-Garcia C."/>
            <person name="Mesa V."/>
            <person name="Sprenger R.R."/>
            <person name="Richter M."/>
            <person name="Diez M.S."/>
            <person name="Solano J."/>
            <person name="Bargiela R."/>
            <person name="Golyshina O.V."/>
            <person name="Manteca A."/>
            <person name="Ramos J.L."/>
            <person name="Gallego J.R."/>
            <person name="Llorente I."/>
            <person name="Martins Dos Santos V.A."/>
            <person name="Jensen O.N."/>
            <person name="Pelaez A.I."/>
            <person name="Sanchez J."/>
            <person name="Ferrer M."/>
        </authorList>
    </citation>
    <scope>NUCLEOTIDE SEQUENCE</scope>
</reference>
<protein>
    <submittedName>
        <fullName evidence="3">OsmC family protein</fullName>
    </submittedName>
</protein>
<dbReference type="InterPro" id="IPR015946">
    <property type="entry name" value="KH_dom-like_a/b"/>
</dbReference>
<dbReference type="InterPro" id="IPR003718">
    <property type="entry name" value="OsmC/Ohr_fam"/>
</dbReference>
<keyword evidence="2" id="KW-1133">Transmembrane helix</keyword>
<gene>
    <name evidence="3" type="ORF">B1B_09801</name>
</gene>
<sequence>MVSMEAHGVWEGGFRTRLDDGRGHMVTVDLPSDEDGTDAGTSSLELMVLSLAGCITTIFGLVAQRRKLRFVDMRVVLEAERPKGAPTIQRVVGTLEVRTEASSEEVETALRVTLRICPVGVLFERAHVPVQVVARVLAPSLGSAVREAAPSPTAFVANEPISSQPALPPEAHPRG</sequence>
<feature type="region of interest" description="Disordered" evidence="1">
    <location>
        <begin position="156"/>
        <end position="175"/>
    </location>
</feature>
<accession>T1AC40</accession>
<evidence type="ECO:0000256" key="2">
    <source>
        <dbReference type="SAM" id="Phobius"/>
    </source>
</evidence>
<reference evidence="3" key="1">
    <citation type="submission" date="2013-08" db="EMBL/GenBank/DDBJ databases">
        <authorList>
            <person name="Mendez C."/>
            <person name="Richter M."/>
            <person name="Ferrer M."/>
            <person name="Sanchez J."/>
        </authorList>
    </citation>
    <scope>NUCLEOTIDE SEQUENCE</scope>
</reference>
<name>T1AC40_9ZZZZ</name>
<feature type="compositionally biased region" description="Pro residues" evidence="1">
    <location>
        <begin position="166"/>
        <end position="175"/>
    </location>
</feature>
<keyword evidence="2" id="KW-0472">Membrane</keyword>
<comment type="caution">
    <text evidence="3">The sequence shown here is derived from an EMBL/GenBank/DDBJ whole genome shotgun (WGS) entry which is preliminary data.</text>
</comment>
<proteinExistence type="predicted"/>
<evidence type="ECO:0000256" key="1">
    <source>
        <dbReference type="SAM" id="MobiDB-lite"/>
    </source>
</evidence>
<dbReference type="EMBL" id="AUZY01006486">
    <property type="protein sequence ID" value="EQD54178.1"/>
    <property type="molecule type" value="Genomic_DNA"/>
</dbReference>
<dbReference type="AlphaFoldDB" id="T1AC40"/>
<dbReference type="InterPro" id="IPR036102">
    <property type="entry name" value="OsmC/Ohrsf"/>
</dbReference>
<evidence type="ECO:0000313" key="3">
    <source>
        <dbReference type="EMBL" id="EQD54178.1"/>
    </source>
</evidence>
<feature type="transmembrane region" description="Helical" evidence="2">
    <location>
        <begin position="46"/>
        <end position="64"/>
    </location>
</feature>
<dbReference type="Gene3D" id="3.30.300.20">
    <property type="match status" value="1"/>
</dbReference>
<organism evidence="3">
    <name type="scientific">mine drainage metagenome</name>
    <dbReference type="NCBI Taxonomy" id="410659"/>
    <lineage>
        <taxon>unclassified sequences</taxon>
        <taxon>metagenomes</taxon>
        <taxon>ecological metagenomes</taxon>
    </lineage>
</organism>
<keyword evidence="2" id="KW-0812">Transmembrane</keyword>